<organism evidence="1 2">
    <name type="scientific">Trema orientale</name>
    <name type="common">Charcoal tree</name>
    <name type="synonym">Celtis orientalis</name>
    <dbReference type="NCBI Taxonomy" id="63057"/>
    <lineage>
        <taxon>Eukaryota</taxon>
        <taxon>Viridiplantae</taxon>
        <taxon>Streptophyta</taxon>
        <taxon>Embryophyta</taxon>
        <taxon>Tracheophyta</taxon>
        <taxon>Spermatophyta</taxon>
        <taxon>Magnoliopsida</taxon>
        <taxon>eudicotyledons</taxon>
        <taxon>Gunneridae</taxon>
        <taxon>Pentapetalae</taxon>
        <taxon>rosids</taxon>
        <taxon>fabids</taxon>
        <taxon>Rosales</taxon>
        <taxon>Cannabaceae</taxon>
        <taxon>Trema</taxon>
    </lineage>
</organism>
<dbReference type="InParanoid" id="A0A2P5EMD9"/>
<accession>A0A2P5EMD9</accession>
<reference evidence="2" key="1">
    <citation type="submission" date="2016-06" db="EMBL/GenBank/DDBJ databases">
        <title>Parallel loss of symbiosis genes in relatives of nitrogen-fixing non-legume Parasponia.</title>
        <authorList>
            <person name="Van Velzen R."/>
            <person name="Holmer R."/>
            <person name="Bu F."/>
            <person name="Rutten L."/>
            <person name="Van Zeijl A."/>
            <person name="Liu W."/>
            <person name="Santuari L."/>
            <person name="Cao Q."/>
            <person name="Sharma T."/>
            <person name="Shen D."/>
            <person name="Roswanjaya Y."/>
            <person name="Wardhani T."/>
            <person name="Kalhor M.S."/>
            <person name="Jansen J."/>
            <person name="Van den Hoogen J."/>
            <person name="Gungor B."/>
            <person name="Hartog M."/>
            <person name="Hontelez J."/>
            <person name="Verver J."/>
            <person name="Yang W.-C."/>
            <person name="Schijlen E."/>
            <person name="Repin R."/>
            <person name="Schilthuizen M."/>
            <person name="Schranz E."/>
            <person name="Heidstra R."/>
            <person name="Miyata K."/>
            <person name="Fedorova E."/>
            <person name="Kohlen W."/>
            <person name="Bisseling T."/>
            <person name="Smit S."/>
            <person name="Geurts R."/>
        </authorList>
    </citation>
    <scope>NUCLEOTIDE SEQUENCE [LARGE SCALE GENOMIC DNA]</scope>
    <source>
        <strain evidence="2">cv. RG33-2</strain>
    </source>
</reference>
<evidence type="ECO:0000313" key="1">
    <source>
        <dbReference type="EMBL" id="PON86710.1"/>
    </source>
</evidence>
<dbReference type="Proteomes" id="UP000237000">
    <property type="component" value="Unassembled WGS sequence"/>
</dbReference>
<dbReference type="OrthoDB" id="10436244at2759"/>
<comment type="caution">
    <text evidence="1">The sequence shown here is derived from an EMBL/GenBank/DDBJ whole genome shotgun (WGS) entry which is preliminary data.</text>
</comment>
<evidence type="ECO:0000313" key="2">
    <source>
        <dbReference type="Proteomes" id="UP000237000"/>
    </source>
</evidence>
<name>A0A2P5EMD9_TREOI</name>
<protein>
    <submittedName>
        <fullName evidence="1">Uncharacterized protein</fullName>
    </submittedName>
</protein>
<keyword evidence="2" id="KW-1185">Reference proteome</keyword>
<sequence>MLNWKSSRSPHYEDLETNVFESKKMKIKGFSLPDVEKKRLSVGWTLDNSEKIIQDNDDFEDLLVRVTRSSPGDILFDLPEDQMEGVVVGEATNDKKKETVVDSISASNEEVKENKHDDEKQADQPVCIGNEEFKQPKDRHVVEQQSENRVHVDKVNENIKVNKDEEHQEIEMESCADFIDSLDSDTIDDVIRNAYATQEESKAIVPNIGSGSECKLVEFTLAVSKREPKPGVQSKSPYINVFGSSEPVQEPKKKCDVKKKVKGLYPFKIDLLDEVVSNVDTKFNGWFEKGFKPDNK</sequence>
<proteinExistence type="predicted"/>
<dbReference type="EMBL" id="JXTC01000128">
    <property type="protein sequence ID" value="PON86710.1"/>
    <property type="molecule type" value="Genomic_DNA"/>
</dbReference>
<gene>
    <name evidence="1" type="ORF">TorRG33x02_175420</name>
</gene>
<dbReference type="AlphaFoldDB" id="A0A2P5EMD9"/>